<accession>A0AAD1XBH5</accession>
<protein>
    <submittedName>
        <fullName evidence="1">Uncharacterized protein</fullName>
    </submittedName>
</protein>
<organism evidence="1 2">
    <name type="scientific">Euplotes crassus</name>
    <dbReference type="NCBI Taxonomy" id="5936"/>
    <lineage>
        <taxon>Eukaryota</taxon>
        <taxon>Sar</taxon>
        <taxon>Alveolata</taxon>
        <taxon>Ciliophora</taxon>
        <taxon>Intramacronucleata</taxon>
        <taxon>Spirotrichea</taxon>
        <taxon>Hypotrichia</taxon>
        <taxon>Euplotida</taxon>
        <taxon>Euplotidae</taxon>
        <taxon>Moneuplotes</taxon>
    </lineage>
</organism>
<comment type="caution">
    <text evidence="1">The sequence shown here is derived from an EMBL/GenBank/DDBJ whole genome shotgun (WGS) entry which is preliminary data.</text>
</comment>
<sequence>MEENEPESEYKYCIIQNYNVIAASYLQNQDNSSEERTSNLQMQDIITRDDNSLVDMEIIRTSNFQDKSFLRSSISKDEKEHAFELSNPEMKDEEDIKSYLKNVLEEFTRSTQVETETRSNIESTTLEIRAFIDFIELERSTKRVLDGDEEIYRMFANINSSDPVAKFFIVPFDFPKHSEGRINEQIREIGLQECEGNQPDPKSNKLLIRMKFIWVHDVTYEEKIARQIPVPIMDSISHSFSKITQVLRAINIIEDSSEDENDFFTPDVKAKLCS</sequence>
<name>A0AAD1XBH5_EUPCR</name>
<gene>
    <name evidence="1" type="ORF">ECRASSUSDP1_LOCUS6211</name>
</gene>
<evidence type="ECO:0000313" key="2">
    <source>
        <dbReference type="Proteomes" id="UP001295684"/>
    </source>
</evidence>
<keyword evidence="2" id="KW-1185">Reference proteome</keyword>
<dbReference type="EMBL" id="CAMPGE010006015">
    <property type="protein sequence ID" value="CAI2364861.1"/>
    <property type="molecule type" value="Genomic_DNA"/>
</dbReference>
<reference evidence="1" key="1">
    <citation type="submission" date="2023-07" db="EMBL/GenBank/DDBJ databases">
        <authorList>
            <consortium name="AG Swart"/>
            <person name="Singh M."/>
            <person name="Singh A."/>
            <person name="Seah K."/>
            <person name="Emmerich C."/>
        </authorList>
    </citation>
    <scope>NUCLEOTIDE SEQUENCE</scope>
    <source>
        <strain evidence="1">DP1</strain>
    </source>
</reference>
<evidence type="ECO:0000313" key="1">
    <source>
        <dbReference type="EMBL" id="CAI2364861.1"/>
    </source>
</evidence>
<proteinExistence type="predicted"/>
<dbReference type="AlphaFoldDB" id="A0AAD1XBH5"/>
<dbReference type="Proteomes" id="UP001295684">
    <property type="component" value="Unassembled WGS sequence"/>
</dbReference>